<keyword evidence="1" id="KW-0812">Transmembrane</keyword>
<evidence type="ECO:0000313" key="2">
    <source>
        <dbReference type="EMBL" id="MDR5897312.1"/>
    </source>
</evidence>
<dbReference type="EMBL" id="JARWAO010000010">
    <property type="protein sequence ID" value="MDR5897312.1"/>
    <property type="molecule type" value="Genomic_DNA"/>
</dbReference>
<gene>
    <name evidence="2" type="ORF">QC825_14670</name>
</gene>
<dbReference type="RefSeq" id="WP_251595611.1">
    <property type="nucleotide sequence ID" value="NZ_JAMLJI010000006.1"/>
</dbReference>
<sequence>MGLWSSLFGSDNVIKKAADGIYNGVDKAIFTDEEKATRFMSLLKLYEPFKLAQRLLALSVTLPYVVVWLLCACMLVFSGFVEPGYGEQVSEAARALGELNNDTLARPVTLVLSFYFAGGVLEGVVSKIRTKP</sequence>
<accession>A0ABU1H0Y3</accession>
<comment type="caution">
    <text evidence="2">The sequence shown here is derived from an EMBL/GenBank/DDBJ whole genome shotgun (WGS) entry which is preliminary data.</text>
</comment>
<name>A0ABU1H0Y3_9GAMM</name>
<proteinExistence type="predicted"/>
<feature type="transmembrane region" description="Helical" evidence="1">
    <location>
        <begin position="104"/>
        <end position="125"/>
    </location>
</feature>
<evidence type="ECO:0000256" key="1">
    <source>
        <dbReference type="SAM" id="Phobius"/>
    </source>
</evidence>
<feature type="transmembrane region" description="Helical" evidence="1">
    <location>
        <begin position="55"/>
        <end position="77"/>
    </location>
</feature>
<dbReference type="Proteomes" id="UP001269375">
    <property type="component" value="Unassembled WGS sequence"/>
</dbReference>
<keyword evidence="3" id="KW-1185">Reference proteome</keyword>
<protein>
    <submittedName>
        <fullName evidence="2">Uncharacterized protein</fullName>
    </submittedName>
</protein>
<evidence type="ECO:0000313" key="3">
    <source>
        <dbReference type="Proteomes" id="UP001269375"/>
    </source>
</evidence>
<reference evidence="2 3" key="1">
    <citation type="submission" date="2023-04" db="EMBL/GenBank/DDBJ databases">
        <title>A long-awaited taxogenomic arrangement of the family Halomonadaceae.</title>
        <authorList>
            <person name="De La Haba R."/>
            <person name="Chuvochina M."/>
            <person name="Wittouck S."/>
            <person name="Arahal D.R."/>
            <person name="Sanchez-Porro C."/>
            <person name="Hugenholtz P."/>
            <person name="Ventosa A."/>
        </authorList>
    </citation>
    <scope>NUCLEOTIDE SEQUENCE [LARGE SCALE GENOMIC DNA]</scope>
    <source>
        <strain evidence="2 3">DSM 22428</strain>
    </source>
</reference>
<keyword evidence="1" id="KW-1133">Transmembrane helix</keyword>
<organism evidence="2 3">
    <name type="scientific">Larsenimonas suaedae</name>
    <dbReference type="NCBI Taxonomy" id="1851019"/>
    <lineage>
        <taxon>Bacteria</taxon>
        <taxon>Pseudomonadati</taxon>
        <taxon>Pseudomonadota</taxon>
        <taxon>Gammaproteobacteria</taxon>
        <taxon>Oceanospirillales</taxon>
        <taxon>Halomonadaceae</taxon>
        <taxon>Larsenimonas</taxon>
    </lineage>
</organism>
<keyword evidence="1" id="KW-0472">Membrane</keyword>